<gene>
    <name evidence="1" type="ORF">LOK49_LG02G04057</name>
</gene>
<comment type="caution">
    <text evidence="1">The sequence shown here is derived from an EMBL/GenBank/DDBJ whole genome shotgun (WGS) entry which is preliminary data.</text>
</comment>
<accession>A0ACC0IRR2</accession>
<evidence type="ECO:0000313" key="1">
    <source>
        <dbReference type="EMBL" id="KAI8028559.1"/>
    </source>
</evidence>
<evidence type="ECO:0000313" key="2">
    <source>
        <dbReference type="Proteomes" id="UP001060215"/>
    </source>
</evidence>
<keyword evidence="2" id="KW-1185">Reference proteome</keyword>
<protein>
    <submittedName>
        <fullName evidence="1">Uncharacterized protein</fullName>
    </submittedName>
</protein>
<organism evidence="1 2">
    <name type="scientific">Camellia lanceoleosa</name>
    <dbReference type="NCBI Taxonomy" id="1840588"/>
    <lineage>
        <taxon>Eukaryota</taxon>
        <taxon>Viridiplantae</taxon>
        <taxon>Streptophyta</taxon>
        <taxon>Embryophyta</taxon>
        <taxon>Tracheophyta</taxon>
        <taxon>Spermatophyta</taxon>
        <taxon>Magnoliopsida</taxon>
        <taxon>eudicotyledons</taxon>
        <taxon>Gunneridae</taxon>
        <taxon>Pentapetalae</taxon>
        <taxon>asterids</taxon>
        <taxon>Ericales</taxon>
        <taxon>Theaceae</taxon>
        <taxon>Camellia</taxon>
    </lineage>
</organism>
<proteinExistence type="predicted"/>
<name>A0ACC0IRR2_9ERIC</name>
<dbReference type="EMBL" id="CM045760">
    <property type="protein sequence ID" value="KAI8028559.1"/>
    <property type="molecule type" value="Genomic_DNA"/>
</dbReference>
<dbReference type="Proteomes" id="UP001060215">
    <property type="component" value="Chromosome 3"/>
</dbReference>
<reference evidence="1 2" key="1">
    <citation type="journal article" date="2022" name="Plant J.">
        <title>Chromosome-level genome of Camellia lanceoleosa provides a valuable resource for understanding genome evolution and self-incompatibility.</title>
        <authorList>
            <person name="Gong W."/>
            <person name="Xiao S."/>
            <person name="Wang L."/>
            <person name="Liao Z."/>
            <person name="Chang Y."/>
            <person name="Mo W."/>
            <person name="Hu G."/>
            <person name="Li W."/>
            <person name="Zhao G."/>
            <person name="Zhu H."/>
            <person name="Hu X."/>
            <person name="Ji K."/>
            <person name="Xiang X."/>
            <person name="Song Q."/>
            <person name="Yuan D."/>
            <person name="Jin S."/>
            <person name="Zhang L."/>
        </authorList>
    </citation>
    <scope>NUCLEOTIDE SEQUENCE [LARGE SCALE GENOMIC DNA]</scope>
    <source>
        <strain evidence="1">SQ_2022a</strain>
    </source>
</reference>
<sequence length="274" mass="31272">MCIAVFIWQDHPLYPFILLLNRDEYHNRPTKPLAWWEVEGGGGSCCCDIVGGRDGLAGGTWLASNRDGRVAFLTNVREVESIPQAKSRGHLPVRFLESKKHPGEFAEELVKEADQYNGFNLIIADLCSKTMVYITNRPKQDKVSAIQVSPGIHVLSNARLDSPWPKAERLRHSFKDQLARYGDGEVCVKEMVEKLMRDTVKDDKSMLPHIYPVEREYQMSSIFVEEETPSGRHGTRSTSALSVKASGEVNFRETYLEKEFWKEKSVTYQIEMMK</sequence>